<dbReference type="RefSeq" id="WP_343884936.1">
    <property type="nucleotide sequence ID" value="NZ_BAAAKI010000004.1"/>
</dbReference>
<feature type="region of interest" description="Disordered" evidence="2">
    <location>
        <begin position="178"/>
        <end position="199"/>
    </location>
</feature>
<name>A0ABW1WZW8_9ACTN</name>
<proteinExistence type="predicted"/>
<accession>A0ABW1WZW8</accession>
<sequence length="199" mass="21486">MTAPRHSGQNSPSRRSTVTGLVLVSLGAIACAAVGQTWSIYVGLALVIAALVWSTWSSWREIDRLTALHHEQVRGMRDHVRATSRAHHTELMGLVARFNARAETHAAHIATLRAELAKEHANGQALRSDLGTAQDSLDASSARMVELQKQLSVVEAQLAVATTELENLSATADAQVVQMPRRGSRRDAAVESDAGRRQA</sequence>
<evidence type="ECO:0000313" key="3">
    <source>
        <dbReference type="EMBL" id="MFC6396426.1"/>
    </source>
</evidence>
<organism evidence="3 4">
    <name type="scientific">Luteococcus sanguinis</name>
    <dbReference type="NCBI Taxonomy" id="174038"/>
    <lineage>
        <taxon>Bacteria</taxon>
        <taxon>Bacillati</taxon>
        <taxon>Actinomycetota</taxon>
        <taxon>Actinomycetes</taxon>
        <taxon>Propionibacteriales</taxon>
        <taxon>Propionibacteriaceae</taxon>
        <taxon>Luteococcus</taxon>
    </lineage>
</organism>
<evidence type="ECO:0000256" key="2">
    <source>
        <dbReference type="SAM" id="MobiDB-lite"/>
    </source>
</evidence>
<keyword evidence="1" id="KW-0175">Coiled coil</keyword>
<dbReference type="PROSITE" id="PS51257">
    <property type="entry name" value="PROKAR_LIPOPROTEIN"/>
    <property type="match status" value="1"/>
</dbReference>
<evidence type="ECO:0000256" key="1">
    <source>
        <dbReference type="SAM" id="Coils"/>
    </source>
</evidence>
<dbReference type="Proteomes" id="UP001596266">
    <property type="component" value="Unassembled WGS sequence"/>
</dbReference>
<feature type="compositionally biased region" description="Basic and acidic residues" evidence="2">
    <location>
        <begin position="185"/>
        <end position="199"/>
    </location>
</feature>
<dbReference type="EMBL" id="JBHSUA010000009">
    <property type="protein sequence ID" value="MFC6396426.1"/>
    <property type="molecule type" value="Genomic_DNA"/>
</dbReference>
<feature type="coiled-coil region" evidence="1">
    <location>
        <begin position="137"/>
        <end position="171"/>
    </location>
</feature>
<evidence type="ECO:0000313" key="4">
    <source>
        <dbReference type="Proteomes" id="UP001596266"/>
    </source>
</evidence>
<evidence type="ECO:0008006" key="5">
    <source>
        <dbReference type="Google" id="ProtNLM"/>
    </source>
</evidence>
<comment type="caution">
    <text evidence="3">The sequence shown here is derived from an EMBL/GenBank/DDBJ whole genome shotgun (WGS) entry which is preliminary data.</text>
</comment>
<reference evidence="4" key="1">
    <citation type="journal article" date="2019" name="Int. J. Syst. Evol. Microbiol.">
        <title>The Global Catalogue of Microorganisms (GCM) 10K type strain sequencing project: providing services to taxonomists for standard genome sequencing and annotation.</title>
        <authorList>
            <consortium name="The Broad Institute Genomics Platform"/>
            <consortium name="The Broad Institute Genome Sequencing Center for Infectious Disease"/>
            <person name="Wu L."/>
            <person name="Ma J."/>
        </authorList>
    </citation>
    <scope>NUCLEOTIDE SEQUENCE [LARGE SCALE GENOMIC DNA]</scope>
    <source>
        <strain evidence="4">CGMCC 1.15277</strain>
    </source>
</reference>
<protein>
    <recommendedName>
        <fullName evidence="5">Chromosome partition protein Smc</fullName>
    </recommendedName>
</protein>
<gene>
    <name evidence="3" type="ORF">ACFP57_05410</name>
</gene>
<keyword evidence="4" id="KW-1185">Reference proteome</keyword>